<dbReference type="EC" id="4.2.1.59" evidence="2"/>
<reference evidence="10" key="1">
    <citation type="submission" date="2021-01" db="EMBL/GenBank/DDBJ databases">
        <authorList>
            <person name="Corre E."/>
            <person name="Pelletier E."/>
            <person name="Niang G."/>
            <person name="Scheremetjew M."/>
            <person name="Finn R."/>
            <person name="Kale V."/>
            <person name="Holt S."/>
            <person name="Cochrane G."/>
            <person name="Meng A."/>
            <person name="Brown T."/>
            <person name="Cohen L."/>
        </authorList>
    </citation>
    <scope>NUCLEOTIDE SEQUENCE</scope>
    <source>
        <strain evidence="10">CCMP443</strain>
    </source>
</reference>
<gene>
    <name evidence="10" type="ORF">HTEP1355_LOCUS765</name>
</gene>
<dbReference type="SUPFAM" id="SSF54637">
    <property type="entry name" value="Thioesterase/thiol ester dehydrase-isomerase"/>
    <property type="match status" value="1"/>
</dbReference>
<evidence type="ECO:0000256" key="6">
    <source>
        <dbReference type="ARBA" id="ARBA00023098"/>
    </source>
</evidence>
<evidence type="ECO:0000313" key="10">
    <source>
        <dbReference type="EMBL" id="CAD8777408.1"/>
    </source>
</evidence>
<evidence type="ECO:0000256" key="4">
    <source>
        <dbReference type="ARBA" id="ARBA00022516"/>
    </source>
</evidence>
<evidence type="ECO:0000256" key="5">
    <source>
        <dbReference type="ARBA" id="ARBA00022556"/>
    </source>
</evidence>
<keyword evidence="4" id="KW-0444">Lipid biosynthesis</keyword>
<dbReference type="Gene3D" id="3.10.129.10">
    <property type="entry name" value="Hotdog Thioesterase"/>
    <property type="match status" value="1"/>
</dbReference>
<feature type="chain" id="PRO_5030908107" description="3-hydroxyacyl-[acyl-carrier-protein] dehydratase" evidence="9">
    <location>
        <begin position="21"/>
        <end position="224"/>
    </location>
</feature>
<keyword evidence="7" id="KW-0456">Lyase</keyword>
<evidence type="ECO:0000256" key="9">
    <source>
        <dbReference type="SAM" id="SignalP"/>
    </source>
</evidence>
<dbReference type="EMBL" id="HBFN01001207">
    <property type="protein sequence ID" value="CAD8777408.1"/>
    <property type="molecule type" value="Transcribed_RNA"/>
</dbReference>
<sequence>MHSSYLLAAVAAASIPLSSAFLPASPALATRTAAPALALSPMRAPLSALRMADDDKAPVGAAAEKYSKGIAHPDPVLVDADIRKILPHRYPFLLVDKVLEYVPGEMAVAIKCITANEPQFTGHFPDRPIMPGVLQIEAMAQVGGIVALQPPMAEPGQDFFFGGVDNVKWRRPLVPGDVLVMEMRVSAFKKRFGICKMSGKGYVDGNIAVEGDFTFALAKTKKEE</sequence>
<proteinExistence type="inferred from homology"/>
<dbReference type="GO" id="GO:0005737">
    <property type="term" value="C:cytoplasm"/>
    <property type="evidence" value="ECO:0007669"/>
    <property type="project" value="UniProtKB-SubCell"/>
</dbReference>
<dbReference type="GO" id="GO:0009245">
    <property type="term" value="P:lipid A biosynthetic process"/>
    <property type="evidence" value="ECO:0007669"/>
    <property type="project" value="UniProtKB-KW"/>
</dbReference>
<evidence type="ECO:0000256" key="7">
    <source>
        <dbReference type="ARBA" id="ARBA00023239"/>
    </source>
</evidence>
<evidence type="ECO:0000256" key="8">
    <source>
        <dbReference type="ARBA" id="ARBA00025049"/>
    </source>
</evidence>
<dbReference type="GO" id="GO:0019171">
    <property type="term" value="F:(3R)-hydroxyacyl-[acyl-carrier-protein] dehydratase activity"/>
    <property type="evidence" value="ECO:0007669"/>
    <property type="project" value="UniProtKB-EC"/>
</dbReference>
<dbReference type="PANTHER" id="PTHR30272:SF1">
    <property type="entry name" value="3-HYDROXYACYL-[ACYL-CARRIER-PROTEIN] DEHYDRATASE"/>
    <property type="match status" value="1"/>
</dbReference>
<dbReference type="AlphaFoldDB" id="A0A7S0V5B4"/>
<accession>A0A7S0V5B4</accession>
<dbReference type="NCBIfam" id="NF000582">
    <property type="entry name" value="PRK00006.1"/>
    <property type="match status" value="1"/>
</dbReference>
<dbReference type="PANTHER" id="PTHR30272">
    <property type="entry name" value="3-HYDROXYACYL-[ACYL-CARRIER-PROTEIN] DEHYDRATASE"/>
    <property type="match status" value="1"/>
</dbReference>
<keyword evidence="5" id="KW-0441">Lipid A biosynthesis</keyword>
<protein>
    <recommendedName>
        <fullName evidence="2">3-hydroxyacyl-[acyl-carrier-protein] dehydratase</fullName>
        <ecNumber evidence="2">4.2.1.59</ecNumber>
    </recommendedName>
</protein>
<dbReference type="NCBIfam" id="TIGR01750">
    <property type="entry name" value="fabZ"/>
    <property type="match status" value="1"/>
</dbReference>
<comment type="function">
    <text evidence="8">Involved in unsaturated fatty acids biosynthesis. Catalyzes the dehydration of short chain beta-hydroxyacyl-ACPs and long chain saturated and unsaturated beta-hydroxyacyl-ACPs.</text>
</comment>
<keyword evidence="9" id="KW-0732">Signal</keyword>
<evidence type="ECO:0000256" key="3">
    <source>
        <dbReference type="ARBA" id="ARBA00022490"/>
    </source>
</evidence>
<organism evidence="10">
    <name type="scientific">Hemiselmis tepida</name>
    <dbReference type="NCBI Taxonomy" id="464990"/>
    <lineage>
        <taxon>Eukaryota</taxon>
        <taxon>Cryptophyceae</taxon>
        <taxon>Cryptomonadales</taxon>
        <taxon>Hemiselmidaceae</taxon>
        <taxon>Hemiselmis</taxon>
    </lineage>
</organism>
<dbReference type="GO" id="GO:0006633">
    <property type="term" value="P:fatty acid biosynthetic process"/>
    <property type="evidence" value="ECO:0007669"/>
    <property type="project" value="InterPro"/>
</dbReference>
<evidence type="ECO:0000256" key="1">
    <source>
        <dbReference type="ARBA" id="ARBA00004496"/>
    </source>
</evidence>
<dbReference type="FunFam" id="3.10.129.10:FF:000001">
    <property type="entry name" value="3-hydroxyacyl-[acyl-carrier-protein] dehydratase FabZ"/>
    <property type="match status" value="1"/>
</dbReference>
<name>A0A7S0V5B4_9CRYP</name>
<keyword evidence="6" id="KW-0443">Lipid metabolism</keyword>
<dbReference type="InterPro" id="IPR013114">
    <property type="entry name" value="FabA_FabZ"/>
</dbReference>
<dbReference type="HAMAP" id="MF_00406">
    <property type="entry name" value="FabZ"/>
    <property type="match status" value="1"/>
</dbReference>
<dbReference type="InterPro" id="IPR010084">
    <property type="entry name" value="FabZ"/>
</dbReference>
<feature type="signal peptide" evidence="9">
    <location>
        <begin position="1"/>
        <end position="20"/>
    </location>
</feature>
<dbReference type="CDD" id="cd01288">
    <property type="entry name" value="FabZ"/>
    <property type="match status" value="1"/>
</dbReference>
<dbReference type="GO" id="GO:0016020">
    <property type="term" value="C:membrane"/>
    <property type="evidence" value="ECO:0007669"/>
    <property type="project" value="GOC"/>
</dbReference>
<dbReference type="Pfam" id="PF07977">
    <property type="entry name" value="FabA"/>
    <property type="match status" value="1"/>
</dbReference>
<evidence type="ECO:0000256" key="2">
    <source>
        <dbReference type="ARBA" id="ARBA00013167"/>
    </source>
</evidence>
<comment type="subcellular location">
    <subcellularLocation>
        <location evidence="1">Cytoplasm</location>
    </subcellularLocation>
</comment>
<keyword evidence="3" id="KW-0963">Cytoplasm</keyword>
<dbReference type="InterPro" id="IPR029069">
    <property type="entry name" value="HotDog_dom_sf"/>
</dbReference>